<feature type="domain" description="H15" evidence="9">
    <location>
        <begin position="23"/>
        <end position="97"/>
    </location>
</feature>
<keyword evidence="4 7" id="KW-0158">Chromosome</keyword>
<evidence type="ECO:0000256" key="6">
    <source>
        <dbReference type="ARBA" id="ARBA00023242"/>
    </source>
</evidence>
<comment type="subcellular location">
    <subcellularLocation>
        <location evidence="3">Chromosome</location>
    </subcellularLocation>
    <subcellularLocation>
        <location evidence="2 7">Nucleus</location>
    </subcellularLocation>
</comment>
<dbReference type="InterPro" id="IPR005819">
    <property type="entry name" value="H1/H5"/>
</dbReference>
<keyword evidence="11" id="KW-1185">Reference proteome</keyword>
<dbReference type="InterPro" id="IPR036388">
    <property type="entry name" value="WH-like_DNA-bd_sf"/>
</dbReference>
<evidence type="ECO:0000313" key="10">
    <source>
        <dbReference type="EMBL" id="CAK1549019.1"/>
    </source>
</evidence>
<dbReference type="FunFam" id="1.10.10.10:FF:000140">
    <property type="entry name" value="Histone H1.0"/>
    <property type="match status" value="1"/>
</dbReference>
<dbReference type="GO" id="GO:0005634">
    <property type="term" value="C:nucleus"/>
    <property type="evidence" value="ECO:0007669"/>
    <property type="project" value="UniProtKB-SubCell"/>
</dbReference>
<dbReference type="PRINTS" id="PR00624">
    <property type="entry name" value="HISTONEH5"/>
</dbReference>
<dbReference type="GO" id="GO:0000786">
    <property type="term" value="C:nucleosome"/>
    <property type="evidence" value="ECO:0007669"/>
    <property type="project" value="InterPro"/>
</dbReference>
<dbReference type="Gene3D" id="1.10.10.10">
    <property type="entry name" value="Winged helix-like DNA-binding domain superfamily/Winged helix DNA-binding domain"/>
    <property type="match status" value="1"/>
</dbReference>
<keyword evidence="5 7" id="KW-0238">DNA-binding</keyword>
<dbReference type="InterPro" id="IPR036390">
    <property type="entry name" value="WH_DNA-bd_sf"/>
</dbReference>
<dbReference type="InterPro" id="IPR005818">
    <property type="entry name" value="Histone_H1/H5_H15"/>
</dbReference>
<protein>
    <recommendedName>
        <fullName evidence="9">H15 domain-containing protein</fullName>
    </recommendedName>
</protein>
<keyword evidence="6 7" id="KW-0539">Nucleus</keyword>
<name>A0AAV1JIM1_9NEOP</name>
<evidence type="ECO:0000259" key="9">
    <source>
        <dbReference type="PROSITE" id="PS51504"/>
    </source>
</evidence>
<dbReference type="Proteomes" id="UP001497472">
    <property type="component" value="Unassembled WGS sequence"/>
</dbReference>
<evidence type="ECO:0000313" key="11">
    <source>
        <dbReference type="Proteomes" id="UP001497472"/>
    </source>
</evidence>
<dbReference type="GO" id="GO:0003690">
    <property type="term" value="F:double-stranded DNA binding"/>
    <property type="evidence" value="ECO:0007669"/>
    <property type="project" value="TreeGrafter"/>
</dbReference>
<dbReference type="AlphaFoldDB" id="A0AAV1JIM1"/>
<feature type="compositionally biased region" description="Basic and acidic residues" evidence="8">
    <location>
        <begin position="111"/>
        <end position="133"/>
    </location>
</feature>
<accession>A0AAV1JIM1</accession>
<dbReference type="PANTHER" id="PTHR11467">
    <property type="entry name" value="HISTONE H1"/>
    <property type="match status" value="1"/>
</dbReference>
<dbReference type="PANTHER" id="PTHR11467:SF20">
    <property type="entry name" value="H15 DOMAIN-CONTAINING PROTEIN-RELATED"/>
    <property type="match status" value="1"/>
</dbReference>
<dbReference type="PROSITE" id="PS51504">
    <property type="entry name" value="H15"/>
    <property type="match status" value="1"/>
</dbReference>
<feature type="compositionally biased region" description="Basic and acidic residues" evidence="8">
    <location>
        <begin position="12"/>
        <end position="28"/>
    </location>
</feature>
<gene>
    <name evidence="10" type="ORF">LNINA_LOCUS8357</name>
</gene>
<evidence type="ECO:0000256" key="5">
    <source>
        <dbReference type="ARBA" id="ARBA00023125"/>
    </source>
</evidence>
<dbReference type="SMART" id="SM00526">
    <property type="entry name" value="H15"/>
    <property type="match status" value="1"/>
</dbReference>
<comment type="function">
    <text evidence="1">Histones H1 are necessary for the condensation of nucleosome chains into higher-order structures.</text>
</comment>
<organism evidence="10 11">
    <name type="scientific">Leptosia nina</name>
    <dbReference type="NCBI Taxonomy" id="320188"/>
    <lineage>
        <taxon>Eukaryota</taxon>
        <taxon>Metazoa</taxon>
        <taxon>Ecdysozoa</taxon>
        <taxon>Arthropoda</taxon>
        <taxon>Hexapoda</taxon>
        <taxon>Insecta</taxon>
        <taxon>Pterygota</taxon>
        <taxon>Neoptera</taxon>
        <taxon>Endopterygota</taxon>
        <taxon>Lepidoptera</taxon>
        <taxon>Glossata</taxon>
        <taxon>Ditrysia</taxon>
        <taxon>Papilionoidea</taxon>
        <taxon>Pieridae</taxon>
        <taxon>Pierinae</taxon>
        <taxon>Leptosia</taxon>
    </lineage>
</organism>
<evidence type="ECO:0000256" key="8">
    <source>
        <dbReference type="SAM" id="MobiDB-lite"/>
    </source>
</evidence>
<dbReference type="GO" id="GO:0030261">
    <property type="term" value="P:chromosome condensation"/>
    <property type="evidence" value="ECO:0007669"/>
    <property type="project" value="TreeGrafter"/>
</dbReference>
<dbReference type="GO" id="GO:0031492">
    <property type="term" value="F:nucleosomal DNA binding"/>
    <property type="evidence" value="ECO:0007669"/>
    <property type="project" value="TreeGrafter"/>
</dbReference>
<evidence type="ECO:0000256" key="7">
    <source>
        <dbReference type="RuleBase" id="RU003894"/>
    </source>
</evidence>
<comment type="similarity">
    <text evidence="7">Belongs to the histone H1/H5 family.</text>
</comment>
<feature type="region of interest" description="Disordered" evidence="8">
    <location>
        <begin position="1"/>
        <end position="28"/>
    </location>
</feature>
<dbReference type="EMBL" id="CAVLEF010000011">
    <property type="protein sequence ID" value="CAK1549019.1"/>
    <property type="molecule type" value="Genomic_DNA"/>
</dbReference>
<evidence type="ECO:0000256" key="1">
    <source>
        <dbReference type="ARBA" id="ARBA00002809"/>
    </source>
</evidence>
<dbReference type="GO" id="GO:0045910">
    <property type="term" value="P:negative regulation of DNA recombination"/>
    <property type="evidence" value="ECO:0007669"/>
    <property type="project" value="TreeGrafter"/>
</dbReference>
<dbReference type="CDD" id="cd00073">
    <property type="entry name" value="H15"/>
    <property type="match status" value="1"/>
</dbReference>
<evidence type="ECO:0000256" key="2">
    <source>
        <dbReference type="ARBA" id="ARBA00004123"/>
    </source>
</evidence>
<dbReference type="Pfam" id="PF00538">
    <property type="entry name" value="Linker_histone"/>
    <property type="match status" value="1"/>
</dbReference>
<sequence length="205" mass="23017">MSASESEAESTSSEKEVLQNPEKKPSTKDMIKIALTELHNRKGTSLYAIKTYIKEKYNIDTEKNSNLIKKYLKAAVESGTILQTKGTGATGSFKLAKQKEEKEKKPKKPAKKPEKPKTKPAKERPDKAQDKQKKTEKKTRKVKKDELNETPKTSNEVKKERKVKAKKTKGAILALAQSDAKKRASIIKRKSLGSIIKAPKMKPKK</sequence>
<dbReference type="SUPFAM" id="SSF46785">
    <property type="entry name" value="Winged helix' DNA-binding domain"/>
    <property type="match status" value="1"/>
</dbReference>
<proteinExistence type="inferred from homology"/>
<dbReference type="GO" id="GO:0006334">
    <property type="term" value="P:nucleosome assembly"/>
    <property type="evidence" value="ECO:0007669"/>
    <property type="project" value="InterPro"/>
</dbReference>
<evidence type="ECO:0000256" key="3">
    <source>
        <dbReference type="ARBA" id="ARBA00004286"/>
    </source>
</evidence>
<dbReference type="GO" id="GO:0030527">
    <property type="term" value="F:structural constituent of chromatin"/>
    <property type="evidence" value="ECO:0007669"/>
    <property type="project" value="InterPro"/>
</dbReference>
<feature type="compositionally biased region" description="Basic and acidic residues" evidence="8">
    <location>
        <begin position="143"/>
        <end position="159"/>
    </location>
</feature>
<feature type="region of interest" description="Disordered" evidence="8">
    <location>
        <begin position="80"/>
        <end position="168"/>
    </location>
</feature>
<evidence type="ECO:0000256" key="4">
    <source>
        <dbReference type="ARBA" id="ARBA00022454"/>
    </source>
</evidence>
<feature type="compositionally biased region" description="Low complexity" evidence="8">
    <location>
        <begin position="1"/>
        <end position="11"/>
    </location>
</feature>
<comment type="caution">
    <text evidence="10">The sequence shown here is derived from an EMBL/GenBank/DDBJ whole genome shotgun (WGS) entry which is preliminary data.</text>
</comment>
<reference evidence="10 11" key="1">
    <citation type="submission" date="2023-11" db="EMBL/GenBank/DDBJ databases">
        <authorList>
            <person name="Okamura Y."/>
        </authorList>
    </citation>
    <scope>NUCLEOTIDE SEQUENCE [LARGE SCALE GENOMIC DNA]</scope>
</reference>